<reference evidence="1 2" key="1">
    <citation type="submission" date="2019-12" db="EMBL/GenBank/DDBJ databases">
        <authorList>
            <person name="Alioto T."/>
            <person name="Alioto T."/>
            <person name="Gomez Garrido J."/>
        </authorList>
    </citation>
    <scope>NUCLEOTIDE SEQUENCE [LARGE SCALE GENOMIC DNA]</scope>
</reference>
<organism evidence="1 2">
    <name type="scientific">Olea europaea subsp. europaea</name>
    <dbReference type="NCBI Taxonomy" id="158383"/>
    <lineage>
        <taxon>Eukaryota</taxon>
        <taxon>Viridiplantae</taxon>
        <taxon>Streptophyta</taxon>
        <taxon>Embryophyta</taxon>
        <taxon>Tracheophyta</taxon>
        <taxon>Spermatophyta</taxon>
        <taxon>Magnoliopsida</taxon>
        <taxon>eudicotyledons</taxon>
        <taxon>Gunneridae</taxon>
        <taxon>Pentapetalae</taxon>
        <taxon>asterids</taxon>
        <taxon>lamiids</taxon>
        <taxon>Lamiales</taxon>
        <taxon>Oleaceae</taxon>
        <taxon>Oleeae</taxon>
        <taxon>Olea</taxon>
    </lineage>
</organism>
<dbReference type="AlphaFoldDB" id="A0A8S0SH60"/>
<dbReference type="Proteomes" id="UP000594638">
    <property type="component" value="Unassembled WGS sequence"/>
</dbReference>
<evidence type="ECO:0000313" key="2">
    <source>
        <dbReference type="Proteomes" id="UP000594638"/>
    </source>
</evidence>
<gene>
    <name evidence="1" type="ORF">OLEA9_A112415</name>
</gene>
<proteinExistence type="predicted"/>
<evidence type="ECO:0000313" key="1">
    <source>
        <dbReference type="EMBL" id="CAA2990994.1"/>
    </source>
</evidence>
<accession>A0A8S0SH60</accession>
<dbReference type="EMBL" id="CACTIH010004547">
    <property type="protein sequence ID" value="CAA2990994.1"/>
    <property type="molecule type" value="Genomic_DNA"/>
</dbReference>
<keyword evidence="2" id="KW-1185">Reference proteome</keyword>
<dbReference type="Gramene" id="OE9A112415T1">
    <property type="protein sequence ID" value="OE9A112415C1"/>
    <property type="gene ID" value="OE9A112415"/>
</dbReference>
<feature type="non-terminal residue" evidence="1">
    <location>
        <position position="89"/>
    </location>
</feature>
<name>A0A8S0SH60_OLEEU</name>
<comment type="caution">
    <text evidence="1">The sequence shown here is derived from an EMBL/GenBank/DDBJ whole genome shotgun (WGS) entry which is preliminary data.</text>
</comment>
<sequence>MSYWGRDWNSAGSLGSCESTGMTESLLVAWGEVVGRSQERCLWRGPLRDLRCQRIVLVAWALLLTKGQPGKFLTDACSVGLSEFSQFVR</sequence>
<protein>
    <submittedName>
        <fullName evidence="1">Uncharacterized protein</fullName>
    </submittedName>
</protein>